<sequence length="366" mass="41289">MTRGKRRRSVVERHIVESEQQKQEIHELHLTVSNLREQLESCRAVEAEVIAGAESGTAGSQQEAGSAYHEVEKLGVQVEGLRRQVKDMDRTESRLADQKTQLDGSSVEIAALRQELEAANVVKAEQACRIGAMCEEKKQLRQEIGELKQAIVSAKASKHNLELHLQETRNTINEKDMQIRDLRAKCVQGSEADKRLREISKQLEEKSTSLRDAELLIDVLRKETERAHQLRVLEMMKSAVLERRLQSCSDSESSESQLDDANSLTWSRTTLSRQGFDNEHPLKAASSTSDKDDADSTTWSRGIIVNGSHETRSEEQSDSAEDADDADSTLWSRKPIDAEVGRGIRETWTRERDTSSRPGSRMQTRE</sequence>
<dbReference type="EMBL" id="JABANN010000149">
    <property type="protein sequence ID" value="KAF4668985.1"/>
    <property type="molecule type" value="Genomic_DNA"/>
</dbReference>
<protein>
    <submittedName>
        <fullName evidence="3">Uncharacterized protein</fullName>
    </submittedName>
</protein>
<feature type="compositionally biased region" description="Acidic residues" evidence="2">
    <location>
        <begin position="316"/>
        <end position="327"/>
    </location>
</feature>
<evidence type="ECO:0000313" key="4">
    <source>
        <dbReference type="Proteomes" id="UP000572268"/>
    </source>
</evidence>
<feature type="compositionally biased region" description="Polar residues" evidence="2">
    <location>
        <begin position="356"/>
        <end position="366"/>
    </location>
</feature>
<evidence type="ECO:0000256" key="2">
    <source>
        <dbReference type="SAM" id="MobiDB-lite"/>
    </source>
</evidence>
<evidence type="ECO:0000313" key="3">
    <source>
        <dbReference type="EMBL" id="KAF4668985.1"/>
    </source>
</evidence>
<evidence type="ECO:0000256" key="1">
    <source>
        <dbReference type="SAM" id="Coils"/>
    </source>
</evidence>
<comment type="caution">
    <text evidence="3">The sequence shown here is derived from an EMBL/GenBank/DDBJ whole genome shotgun (WGS) entry which is preliminary data.</text>
</comment>
<proteinExistence type="predicted"/>
<feature type="compositionally biased region" description="Basic and acidic residues" evidence="2">
    <location>
        <begin position="334"/>
        <end position="355"/>
    </location>
</feature>
<keyword evidence="1" id="KW-0175">Coiled coil</keyword>
<dbReference type="AlphaFoldDB" id="A0A7J6MBS3"/>
<feature type="coiled-coil region" evidence="1">
    <location>
        <begin position="71"/>
        <end position="223"/>
    </location>
</feature>
<accession>A0A7J6MBS3</accession>
<dbReference type="Proteomes" id="UP000572268">
    <property type="component" value="Unassembled WGS sequence"/>
</dbReference>
<organism evidence="3 4">
    <name type="scientific">Perkinsus olseni</name>
    <name type="common">Perkinsus atlanticus</name>
    <dbReference type="NCBI Taxonomy" id="32597"/>
    <lineage>
        <taxon>Eukaryota</taxon>
        <taxon>Sar</taxon>
        <taxon>Alveolata</taxon>
        <taxon>Perkinsozoa</taxon>
        <taxon>Perkinsea</taxon>
        <taxon>Perkinsida</taxon>
        <taxon>Perkinsidae</taxon>
        <taxon>Perkinsus</taxon>
    </lineage>
</organism>
<reference evidence="3 4" key="1">
    <citation type="submission" date="2020-04" db="EMBL/GenBank/DDBJ databases">
        <title>Perkinsus olseni comparative genomics.</title>
        <authorList>
            <person name="Bogema D.R."/>
        </authorList>
    </citation>
    <scope>NUCLEOTIDE SEQUENCE [LARGE SCALE GENOMIC DNA]</scope>
    <source>
        <strain evidence="3">ATCC PRA-31</strain>
    </source>
</reference>
<gene>
    <name evidence="3" type="ORF">FOL46_001666</name>
</gene>
<feature type="region of interest" description="Disordered" evidence="2">
    <location>
        <begin position="277"/>
        <end position="366"/>
    </location>
</feature>
<name>A0A7J6MBS3_PEROL</name>